<dbReference type="EC" id="5.4.99.25" evidence="3"/>
<comment type="similarity">
    <text evidence="2">Belongs to the pseudouridine synthase TruB family. Type 1 subfamily.</text>
</comment>
<evidence type="ECO:0000256" key="2">
    <source>
        <dbReference type="ARBA" id="ARBA00005642"/>
    </source>
</evidence>
<dbReference type="EMBL" id="CP030140">
    <property type="protein sequence ID" value="AWX69739.1"/>
    <property type="molecule type" value="Genomic_DNA"/>
</dbReference>
<dbReference type="GO" id="GO:0006400">
    <property type="term" value="P:tRNA modification"/>
    <property type="evidence" value="ECO:0007669"/>
    <property type="project" value="TreeGrafter"/>
</dbReference>
<keyword evidence="8" id="KW-1185">Reference proteome</keyword>
<evidence type="ECO:0000256" key="3">
    <source>
        <dbReference type="ARBA" id="ARBA00012787"/>
    </source>
</evidence>
<proteinExistence type="inferred from homology"/>
<evidence type="ECO:0000256" key="1">
    <source>
        <dbReference type="ARBA" id="ARBA00000385"/>
    </source>
</evidence>
<feature type="domain" description="Pseudouridine synthase II N-terminal" evidence="6">
    <location>
        <begin position="23"/>
        <end position="170"/>
    </location>
</feature>
<evidence type="ECO:0000256" key="5">
    <source>
        <dbReference type="ARBA" id="ARBA00023235"/>
    </source>
</evidence>
<dbReference type="InterPro" id="IPR002501">
    <property type="entry name" value="PsdUridine_synth_N"/>
</dbReference>
<name>A0A2Z4NDW1_9BACT</name>
<keyword evidence="5" id="KW-0413">Isomerase</keyword>
<dbReference type="InterPro" id="IPR020103">
    <property type="entry name" value="PsdUridine_synth_cat_dom_sf"/>
</dbReference>
<evidence type="ECO:0000313" key="7">
    <source>
        <dbReference type="EMBL" id="AWX69739.1"/>
    </source>
</evidence>
<comment type="catalytic activity">
    <reaction evidence="1">
        <text>uridine(55) in tRNA = pseudouridine(55) in tRNA</text>
        <dbReference type="Rhea" id="RHEA:42532"/>
        <dbReference type="Rhea" id="RHEA-COMP:10101"/>
        <dbReference type="Rhea" id="RHEA-COMP:10102"/>
        <dbReference type="ChEBI" id="CHEBI:65314"/>
        <dbReference type="ChEBI" id="CHEBI:65315"/>
        <dbReference type="EC" id="5.4.99.25"/>
    </reaction>
</comment>
<dbReference type="PANTHER" id="PTHR13767">
    <property type="entry name" value="TRNA-PSEUDOURIDINE SYNTHASE"/>
    <property type="match status" value="1"/>
</dbReference>
<dbReference type="KEGG" id="mane:DP065_00100"/>
<organism evidence="7 8">
    <name type="scientific">[Mycoplasma] anseris</name>
    <dbReference type="NCBI Taxonomy" id="92400"/>
    <lineage>
        <taxon>Bacteria</taxon>
        <taxon>Bacillati</taxon>
        <taxon>Mycoplasmatota</taxon>
        <taxon>Mycoplasmoidales</taxon>
        <taxon>Metamycoplasmataceae</taxon>
        <taxon>Metamycoplasma</taxon>
    </lineage>
</organism>
<dbReference type="InterPro" id="IPR014780">
    <property type="entry name" value="tRNA_psdUridine_synth_TruB"/>
</dbReference>
<evidence type="ECO:0000256" key="4">
    <source>
        <dbReference type="ARBA" id="ARBA00022694"/>
    </source>
</evidence>
<keyword evidence="4" id="KW-0819">tRNA processing</keyword>
<evidence type="ECO:0000259" key="6">
    <source>
        <dbReference type="Pfam" id="PF01509"/>
    </source>
</evidence>
<dbReference type="PANTHER" id="PTHR13767:SF2">
    <property type="entry name" value="PSEUDOURIDYLATE SYNTHASE TRUB1"/>
    <property type="match status" value="1"/>
</dbReference>
<dbReference type="AlphaFoldDB" id="A0A2Z4NDW1"/>
<protein>
    <recommendedName>
        <fullName evidence="3">tRNA pseudouridine(55) synthase</fullName>
        <ecNumber evidence="3">5.4.99.25</ecNumber>
    </recommendedName>
</protein>
<evidence type="ECO:0000313" key="8">
    <source>
        <dbReference type="Proteomes" id="UP000250218"/>
    </source>
</evidence>
<dbReference type="GO" id="GO:0160148">
    <property type="term" value="F:tRNA pseudouridine(55) synthase activity"/>
    <property type="evidence" value="ECO:0007669"/>
    <property type="project" value="UniProtKB-EC"/>
</dbReference>
<reference evidence="8" key="1">
    <citation type="submission" date="2018-06" db="EMBL/GenBank/DDBJ databases">
        <title>Complete genome sequences of Mycoplasma anatis, M. anseris and M. cloacale type strains.</title>
        <authorList>
            <person name="Grozner D."/>
            <person name="Forro B."/>
            <person name="Sulyok K.M."/>
            <person name="Marton S."/>
            <person name="Kreizinger Z."/>
            <person name="Banyai K."/>
            <person name="Gyuranecz M."/>
        </authorList>
    </citation>
    <scope>NUCLEOTIDE SEQUENCE [LARGE SCALE GENOMIC DNA]</scope>
    <source>
        <strain evidence="8">ATCC 49234</strain>
    </source>
</reference>
<dbReference type="SUPFAM" id="SSF55120">
    <property type="entry name" value="Pseudouridine synthase"/>
    <property type="match status" value="1"/>
</dbReference>
<dbReference type="Gene3D" id="3.30.2350.10">
    <property type="entry name" value="Pseudouridine synthase"/>
    <property type="match status" value="1"/>
</dbReference>
<sequence>MFYKINKKRGISSFQAIKLFAKKHQIQKIGHAGTLDPLAEGLLIVATDYDTKMLSFIANENKEYFVKATLHKYSASYDEGEEIFELDRPKITKEMLLSAINEIKLTTSQIPPVFSAKKINGIRSYKLARENKEISLKPIKIKINNLELVDFDYENQIFSIVANVSKGTYIRSLIHDIGVKLKTDALVNLLKRTKIGNIFLNQEFENEQITELSSLFNVKLFMLNNPQLLEVYKNRSLFINELSNYNGQIIFMFDNLIIGFGESKFGKIFFSKIFFLRIEDKLPKEGLWPNIKS</sequence>
<dbReference type="GO" id="GO:0003723">
    <property type="term" value="F:RNA binding"/>
    <property type="evidence" value="ECO:0007669"/>
    <property type="project" value="InterPro"/>
</dbReference>
<dbReference type="RefSeq" id="WP_033178672.1">
    <property type="nucleotide sequence ID" value="NZ_CP030140.1"/>
</dbReference>
<dbReference type="Pfam" id="PF01509">
    <property type="entry name" value="TruB_N"/>
    <property type="match status" value="1"/>
</dbReference>
<accession>A0A2Z4NDW1</accession>
<dbReference type="Proteomes" id="UP000250218">
    <property type="component" value="Chromosome"/>
</dbReference>
<gene>
    <name evidence="7" type="ORF">DP065_00100</name>
</gene>
<dbReference type="GO" id="GO:1990481">
    <property type="term" value="P:mRNA pseudouridine synthesis"/>
    <property type="evidence" value="ECO:0007669"/>
    <property type="project" value="TreeGrafter"/>
</dbReference>